<evidence type="ECO:0000256" key="3">
    <source>
        <dbReference type="ARBA" id="ARBA00023274"/>
    </source>
</evidence>
<keyword evidence="3" id="KW-0687">Ribonucleoprotein</keyword>
<dbReference type="Pfam" id="PF00542">
    <property type="entry name" value="Ribosomal_L12"/>
    <property type="match status" value="1"/>
</dbReference>
<accession>A0AAW1SC14</accession>
<dbReference type="InterPro" id="IPR000206">
    <property type="entry name" value="Ribosomal_bL12"/>
</dbReference>
<comment type="similarity">
    <text evidence="1">Belongs to the bacterial ribosomal protein bL12 family.</text>
</comment>
<proteinExistence type="inferred from homology"/>
<organism evidence="5 6">
    <name type="scientific">Elliptochloris bilobata</name>
    <dbReference type="NCBI Taxonomy" id="381761"/>
    <lineage>
        <taxon>Eukaryota</taxon>
        <taxon>Viridiplantae</taxon>
        <taxon>Chlorophyta</taxon>
        <taxon>core chlorophytes</taxon>
        <taxon>Trebouxiophyceae</taxon>
        <taxon>Trebouxiophyceae incertae sedis</taxon>
        <taxon>Elliptochloris clade</taxon>
        <taxon>Elliptochloris</taxon>
    </lineage>
</organism>
<dbReference type="CDD" id="cd00387">
    <property type="entry name" value="Ribosomal_L7_L12"/>
    <property type="match status" value="1"/>
</dbReference>
<dbReference type="InterPro" id="IPR014719">
    <property type="entry name" value="Ribosomal_bL12_C/ClpS-like"/>
</dbReference>
<dbReference type="SUPFAM" id="SSF54736">
    <property type="entry name" value="ClpS-like"/>
    <property type="match status" value="1"/>
</dbReference>
<dbReference type="GO" id="GO:0003729">
    <property type="term" value="F:mRNA binding"/>
    <property type="evidence" value="ECO:0007669"/>
    <property type="project" value="TreeGrafter"/>
</dbReference>
<dbReference type="GO" id="GO:1990904">
    <property type="term" value="C:ribonucleoprotein complex"/>
    <property type="evidence" value="ECO:0007669"/>
    <property type="project" value="UniProtKB-KW"/>
</dbReference>
<evidence type="ECO:0000313" key="5">
    <source>
        <dbReference type="EMBL" id="KAK9843670.1"/>
    </source>
</evidence>
<name>A0AAW1SC14_9CHLO</name>
<dbReference type="Gene3D" id="3.30.1390.10">
    <property type="match status" value="1"/>
</dbReference>
<keyword evidence="2" id="KW-0689">Ribosomal protein</keyword>
<evidence type="ECO:0000313" key="6">
    <source>
        <dbReference type="Proteomes" id="UP001445335"/>
    </source>
</evidence>
<dbReference type="InterPro" id="IPR013823">
    <property type="entry name" value="Ribosomal_bL12_C"/>
</dbReference>
<comment type="caution">
    <text evidence="5">The sequence shown here is derived from an EMBL/GenBank/DDBJ whole genome shotgun (WGS) entry which is preliminary data.</text>
</comment>
<dbReference type="GO" id="GO:0006412">
    <property type="term" value="P:translation"/>
    <property type="evidence" value="ECO:0007669"/>
    <property type="project" value="InterPro"/>
</dbReference>
<dbReference type="PANTHER" id="PTHR45987">
    <property type="entry name" value="39S RIBOSOMAL PROTEIN L12"/>
    <property type="match status" value="1"/>
</dbReference>
<dbReference type="FunFam" id="3.30.1390.10:FF:000001">
    <property type="entry name" value="50S ribosomal protein L7/L12"/>
    <property type="match status" value="1"/>
</dbReference>
<dbReference type="EMBL" id="JALJOU010000005">
    <property type="protein sequence ID" value="KAK9843670.1"/>
    <property type="molecule type" value="Genomic_DNA"/>
</dbReference>
<keyword evidence="6" id="KW-1185">Reference proteome</keyword>
<reference evidence="5 6" key="1">
    <citation type="journal article" date="2024" name="Nat. Commun.">
        <title>Phylogenomics reveals the evolutionary origins of lichenization in chlorophyte algae.</title>
        <authorList>
            <person name="Puginier C."/>
            <person name="Libourel C."/>
            <person name="Otte J."/>
            <person name="Skaloud P."/>
            <person name="Haon M."/>
            <person name="Grisel S."/>
            <person name="Petersen M."/>
            <person name="Berrin J.G."/>
            <person name="Delaux P.M."/>
            <person name="Dal Grande F."/>
            <person name="Keller J."/>
        </authorList>
    </citation>
    <scope>NUCLEOTIDE SEQUENCE [LARGE SCALE GENOMIC DNA]</scope>
    <source>
        <strain evidence="5 6">SAG 245.80</strain>
    </source>
</reference>
<dbReference type="AlphaFoldDB" id="A0AAW1SC14"/>
<dbReference type="NCBIfam" id="TIGR00855">
    <property type="entry name" value="L12"/>
    <property type="match status" value="1"/>
</dbReference>
<evidence type="ECO:0000256" key="2">
    <source>
        <dbReference type="ARBA" id="ARBA00022980"/>
    </source>
</evidence>
<protein>
    <recommendedName>
        <fullName evidence="4">Large ribosomal subunit protein bL12 C-terminal domain-containing protein</fullName>
    </recommendedName>
</protein>
<dbReference type="GO" id="GO:0003735">
    <property type="term" value="F:structural constituent of ribosome"/>
    <property type="evidence" value="ECO:0007669"/>
    <property type="project" value="InterPro"/>
</dbReference>
<evidence type="ECO:0000259" key="4">
    <source>
        <dbReference type="Pfam" id="PF00542"/>
    </source>
</evidence>
<evidence type="ECO:0000256" key="1">
    <source>
        <dbReference type="ARBA" id="ARBA00007197"/>
    </source>
</evidence>
<dbReference type="PANTHER" id="PTHR45987:SF4">
    <property type="entry name" value="LARGE RIBOSOMAL SUBUNIT PROTEIN BL12M"/>
    <property type="match status" value="1"/>
</dbReference>
<sequence>MGPGQGAAPAAAAEPAAPPKTEFDIKLDGFDAAAKIKVIKEVRGMTDLGLKEAKELVEKAPTVIKSGVSKAEAEQLKKKLEAAGGKVTLE</sequence>
<gene>
    <name evidence="5" type="ORF">WJX81_001901</name>
</gene>
<dbReference type="Proteomes" id="UP001445335">
    <property type="component" value="Unassembled WGS sequence"/>
</dbReference>
<feature type="domain" description="Large ribosomal subunit protein bL12 C-terminal" evidence="4">
    <location>
        <begin position="23"/>
        <end position="90"/>
    </location>
</feature>
<dbReference type="GO" id="GO:0005840">
    <property type="term" value="C:ribosome"/>
    <property type="evidence" value="ECO:0007669"/>
    <property type="project" value="UniProtKB-KW"/>
</dbReference>